<dbReference type="GO" id="GO:0005525">
    <property type="term" value="F:GTP binding"/>
    <property type="evidence" value="ECO:0007669"/>
    <property type="project" value="InterPro"/>
</dbReference>
<sequence>MLLTSSDNLPTKIVLLGNPGVGKSTIYNTLLGRRASESGVSIAGGLTNAARSSPLGRFVYVDTPGIDDVYNCKNATREVSAALRGPCRVKLVFVTTLESGRVRSGDLATLATVLDELRHVVGNIDDRYLLIINKCEDSVYNSLLDEFTKVKTRTRVLAPFKALGGISRFALIRREPTASGKANVLLRDTNIERLRDVIVATPTIKLPYNPILHLDFTNFGHCKNEIEEDIKVFYNTYDRALQLNNSRGGISDPEYCAPRSLVSEVDGERGLGRFRRGMGKLIELLAGLEPWVGLAQMACSLVLAFL</sequence>
<dbReference type="SUPFAM" id="SSF52540">
    <property type="entry name" value="P-loop containing nucleoside triphosphate hydrolases"/>
    <property type="match status" value="1"/>
</dbReference>
<evidence type="ECO:0000313" key="3">
    <source>
        <dbReference type="Proteomes" id="UP000247409"/>
    </source>
</evidence>
<dbReference type="Pfam" id="PF01926">
    <property type="entry name" value="MMR_HSR1"/>
    <property type="match status" value="1"/>
</dbReference>
<accession>A0A2V3J228</accession>
<dbReference type="Gene3D" id="3.40.50.300">
    <property type="entry name" value="P-loop containing nucleotide triphosphate hydrolases"/>
    <property type="match status" value="1"/>
</dbReference>
<organism evidence="2 3">
    <name type="scientific">Gracilariopsis chorda</name>
    <dbReference type="NCBI Taxonomy" id="448386"/>
    <lineage>
        <taxon>Eukaryota</taxon>
        <taxon>Rhodophyta</taxon>
        <taxon>Florideophyceae</taxon>
        <taxon>Rhodymeniophycidae</taxon>
        <taxon>Gracilariales</taxon>
        <taxon>Gracilariaceae</taxon>
        <taxon>Gracilariopsis</taxon>
    </lineage>
</organism>
<gene>
    <name evidence="2" type="ORF">BWQ96_01889</name>
</gene>
<protein>
    <recommendedName>
        <fullName evidence="1">G domain-containing protein</fullName>
    </recommendedName>
</protein>
<dbReference type="OrthoDB" id="165780at2759"/>
<proteinExistence type="predicted"/>
<evidence type="ECO:0000313" key="2">
    <source>
        <dbReference type="EMBL" id="PXF48429.1"/>
    </source>
</evidence>
<name>A0A2V3J228_9FLOR</name>
<reference evidence="2 3" key="1">
    <citation type="journal article" date="2018" name="Mol. Biol. Evol.">
        <title>Analysis of the draft genome of the red seaweed Gracilariopsis chorda provides insights into genome size evolution in Rhodophyta.</title>
        <authorList>
            <person name="Lee J."/>
            <person name="Yang E.C."/>
            <person name="Graf L."/>
            <person name="Yang J.H."/>
            <person name="Qiu H."/>
            <person name="Zel Zion U."/>
            <person name="Chan C.X."/>
            <person name="Stephens T.G."/>
            <person name="Weber A.P.M."/>
            <person name="Boo G.H."/>
            <person name="Boo S.M."/>
            <person name="Kim K.M."/>
            <person name="Shin Y."/>
            <person name="Jung M."/>
            <person name="Lee S.J."/>
            <person name="Yim H.S."/>
            <person name="Lee J.H."/>
            <person name="Bhattacharya D."/>
            <person name="Yoon H.S."/>
        </authorList>
    </citation>
    <scope>NUCLEOTIDE SEQUENCE [LARGE SCALE GENOMIC DNA]</scope>
    <source>
        <strain evidence="2 3">SKKU-2015</strain>
        <tissue evidence="2">Whole body</tissue>
    </source>
</reference>
<comment type="caution">
    <text evidence="2">The sequence shown here is derived from an EMBL/GenBank/DDBJ whole genome shotgun (WGS) entry which is preliminary data.</text>
</comment>
<dbReference type="InterPro" id="IPR006073">
    <property type="entry name" value="GTP-bd"/>
</dbReference>
<feature type="domain" description="G" evidence="1">
    <location>
        <begin position="12"/>
        <end position="133"/>
    </location>
</feature>
<dbReference type="InterPro" id="IPR027417">
    <property type="entry name" value="P-loop_NTPase"/>
</dbReference>
<dbReference type="EMBL" id="NBIV01000014">
    <property type="protein sequence ID" value="PXF48429.1"/>
    <property type="molecule type" value="Genomic_DNA"/>
</dbReference>
<dbReference type="AlphaFoldDB" id="A0A2V3J228"/>
<evidence type="ECO:0000259" key="1">
    <source>
        <dbReference type="Pfam" id="PF01926"/>
    </source>
</evidence>
<dbReference type="Proteomes" id="UP000247409">
    <property type="component" value="Unassembled WGS sequence"/>
</dbReference>
<keyword evidence="3" id="KW-1185">Reference proteome</keyword>